<dbReference type="OrthoDB" id="9810135at2"/>
<evidence type="ECO:0000256" key="12">
    <source>
        <dbReference type="PROSITE-ProRule" id="PRU00560"/>
    </source>
</evidence>
<evidence type="ECO:0000313" key="15">
    <source>
        <dbReference type="EMBL" id="RDU66887.1"/>
    </source>
</evidence>
<keyword evidence="3 12" id="KW-0378">Hydrolase</keyword>
<dbReference type="InterPro" id="IPR013986">
    <property type="entry name" value="DExx_box_DNA_helicase_dom_sf"/>
</dbReference>
<gene>
    <name evidence="15" type="ORF">CQA54_05880</name>
</gene>
<accession>A0A3D8INM8</accession>
<evidence type="ECO:0000256" key="10">
    <source>
        <dbReference type="ARBA" id="ARBA00034923"/>
    </source>
</evidence>
<keyword evidence="4 12" id="KW-0347">Helicase</keyword>
<dbReference type="SUPFAM" id="SSF52540">
    <property type="entry name" value="P-loop containing nucleoside triphosphate hydrolases"/>
    <property type="match status" value="1"/>
</dbReference>
<evidence type="ECO:0000256" key="5">
    <source>
        <dbReference type="ARBA" id="ARBA00022840"/>
    </source>
</evidence>
<dbReference type="EMBL" id="NXLT01000004">
    <property type="protein sequence ID" value="RDU66887.1"/>
    <property type="molecule type" value="Genomic_DNA"/>
</dbReference>
<feature type="domain" description="UvrD-like helicase C-terminal" evidence="14">
    <location>
        <begin position="283"/>
        <end position="553"/>
    </location>
</feature>
<dbReference type="PANTHER" id="PTHR11070:SF2">
    <property type="entry name" value="ATP-DEPENDENT DNA HELICASE SRS2"/>
    <property type="match status" value="1"/>
</dbReference>
<evidence type="ECO:0000259" key="14">
    <source>
        <dbReference type="PROSITE" id="PS51217"/>
    </source>
</evidence>
<dbReference type="PANTHER" id="PTHR11070">
    <property type="entry name" value="UVRD / RECB / PCRA DNA HELICASE FAMILY MEMBER"/>
    <property type="match status" value="1"/>
</dbReference>
<dbReference type="GO" id="GO:0005829">
    <property type="term" value="C:cytosol"/>
    <property type="evidence" value="ECO:0007669"/>
    <property type="project" value="TreeGrafter"/>
</dbReference>
<dbReference type="Pfam" id="PF00580">
    <property type="entry name" value="UvrD-helicase"/>
    <property type="match status" value="1"/>
</dbReference>
<dbReference type="Gene3D" id="1.10.486.10">
    <property type="entry name" value="PCRA, domain 4"/>
    <property type="match status" value="1"/>
</dbReference>
<evidence type="ECO:0000259" key="13">
    <source>
        <dbReference type="PROSITE" id="PS51198"/>
    </source>
</evidence>
<evidence type="ECO:0000256" key="2">
    <source>
        <dbReference type="ARBA" id="ARBA00022741"/>
    </source>
</evidence>
<keyword evidence="16" id="KW-1185">Reference proteome</keyword>
<keyword evidence="2 12" id="KW-0547">Nucleotide-binding</keyword>
<dbReference type="PROSITE" id="PS51217">
    <property type="entry name" value="UVRD_HELICASE_CTER"/>
    <property type="match status" value="1"/>
</dbReference>
<dbReference type="InterPro" id="IPR027417">
    <property type="entry name" value="P-loop_NTPase"/>
</dbReference>
<comment type="catalytic activity">
    <reaction evidence="8">
        <text>Couples ATP hydrolysis with the unwinding of duplex DNA by translocating in the 3'-5' direction.</text>
        <dbReference type="EC" id="5.6.2.4"/>
    </reaction>
</comment>
<proteinExistence type="inferred from homology"/>
<organism evidence="15 16">
    <name type="scientific">Helicobacter equorum</name>
    <dbReference type="NCBI Taxonomy" id="361872"/>
    <lineage>
        <taxon>Bacteria</taxon>
        <taxon>Pseudomonadati</taxon>
        <taxon>Campylobacterota</taxon>
        <taxon>Epsilonproteobacteria</taxon>
        <taxon>Campylobacterales</taxon>
        <taxon>Helicobacteraceae</taxon>
        <taxon>Helicobacter</taxon>
    </lineage>
</organism>
<dbReference type="CDD" id="cd17932">
    <property type="entry name" value="DEXQc_UvrD"/>
    <property type="match status" value="1"/>
</dbReference>
<feature type="domain" description="UvrD-like helicase ATP-binding" evidence="13">
    <location>
        <begin position="9"/>
        <end position="282"/>
    </location>
</feature>
<reference evidence="15 16" key="1">
    <citation type="submission" date="2018-04" db="EMBL/GenBank/DDBJ databases">
        <title>Novel Campyloabacter and Helicobacter Species and Strains.</title>
        <authorList>
            <person name="Mannion A.J."/>
            <person name="Shen Z."/>
            <person name="Fox J.G."/>
        </authorList>
    </citation>
    <scope>NUCLEOTIDE SEQUENCE [LARGE SCALE GENOMIC DNA]</scope>
    <source>
        <strain evidence="15 16">MIT 12-6600</strain>
    </source>
</reference>
<keyword evidence="7" id="KW-0413">Isomerase</keyword>
<evidence type="ECO:0000256" key="4">
    <source>
        <dbReference type="ARBA" id="ARBA00022806"/>
    </source>
</evidence>
<evidence type="ECO:0000256" key="9">
    <source>
        <dbReference type="ARBA" id="ARBA00034808"/>
    </source>
</evidence>
<dbReference type="InterPro" id="IPR014017">
    <property type="entry name" value="DNA_helicase_UvrD-like_C"/>
</dbReference>
<keyword evidence="6" id="KW-0238">DNA-binding</keyword>
<evidence type="ECO:0000256" key="7">
    <source>
        <dbReference type="ARBA" id="ARBA00023235"/>
    </source>
</evidence>
<dbReference type="AlphaFoldDB" id="A0A3D8INM8"/>
<dbReference type="Gene3D" id="3.40.50.300">
    <property type="entry name" value="P-loop containing nucleotide triphosphate hydrolases"/>
    <property type="match status" value="2"/>
</dbReference>
<dbReference type="GO" id="GO:0033202">
    <property type="term" value="C:DNA helicase complex"/>
    <property type="evidence" value="ECO:0007669"/>
    <property type="project" value="TreeGrafter"/>
</dbReference>
<evidence type="ECO:0000256" key="6">
    <source>
        <dbReference type="ARBA" id="ARBA00023125"/>
    </source>
</evidence>
<keyword evidence="5 12" id="KW-0067">ATP-binding</keyword>
<evidence type="ECO:0000256" key="8">
    <source>
        <dbReference type="ARBA" id="ARBA00034617"/>
    </source>
</evidence>
<evidence type="ECO:0000256" key="11">
    <source>
        <dbReference type="ARBA" id="ARBA00048988"/>
    </source>
</evidence>
<dbReference type="EC" id="5.6.2.4" evidence="9"/>
<name>A0A3D8INM8_9HELI</name>
<dbReference type="GO" id="GO:0016887">
    <property type="term" value="F:ATP hydrolysis activity"/>
    <property type="evidence" value="ECO:0007669"/>
    <property type="project" value="RHEA"/>
</dbReference>
<dbReference type="PROSITE" id="PS51198">
    <property type="entry name" value="UVRD_HELICASE_ATP_BIND"/>
    <property type="match status" value="1"/>
</dbReference>
<dbReference type="GO" id="GO:0043138">
    <property type="term" value="F:3'-5' DNA helicase activity"/>
    <property type="evidence" value="ECO:0007669"/>
    <property type="project" value="UniProtKB-EC"/>
</dbReference>
<dbReference type="RefSeq" id="WP_115571206.1">
    <property type="nucleotide sequence ID" value="NZ_NXLT01000004.1"/>
</dbReference>
<dbReference type="GO" id="GO:0000725">
    <property type="term" value="P:recombinational repair"/>
    <property type="evidence" value="ECO:0007669"/>
    <property type="project" value="TreeGrafter"/>
</dbReference>
<dbReference type="GO" id="GO:0005524">
    <property type="term" value="F:ATP binding"/>
    <property type="evidence" value="ECO:0007669"/>
    <property type="project" value="UniProtKB-UniRule"/>
</dbReference>
<comment type="similarity">
    <text evidence="1">Belongs to the helicase family. UvrD subfamily.</text>
</comment>
<dbReference type="GO" id="GO:0003677">
    <property type="term" value="F:DNA binding"/>
    <property type="evidence" value="ECO:0007669"/>
    <property type="project" value="UniProtKB-KW"/>
</dbReference>
<sequence length="691" mass="78384">MSKLSKALQSLNPSQRQAVQHTEGALLILAGAGSGKTKTLTTRLAYLIEGLGILAQNTLTLTFTNKAAAEMRERAMTLLESSTQIPPLLCTFHKFGLLFLRFHIHHLGRNANFTLLDSDDCKRIIKKLSPNIAPQRVLGYISSCKNASLSPESAVAYAHTPEYKTMHRIYVEYEEFLRTKNMLDFDDLLYLTCEILATNKDLCLQTSKHYQYIMVDEYQDTNEIQYRLLSYLTSAHANLCVVGDDDQSIYGWRGADINNILNFQRQFHNATLIKLEQNYRSTPQILQVANALIAHNTHRLGKKLQSMQENGQEVETLHSQDEAHEGQAIATLIAQALQQGEHASNFAVLFRLNALSRSIEESFNKARIPYKILGAMRFYERAEVKDLLSYLRFVHNFDDDYSLLRIINKPRRGIGKKTQEILESIARSKQMSIAKTFFTYKNECLQAIGAKNTKTLEEFFAKLTNLQALLDSDRLGFIESLQEWLDFSNEFSALESVDRIANIEEFYGLLRDFVVHSPDESLQDFLNNIALSSSSDEQVGDCVSCMSIHSAKGLEFDVVFVIGLEEEIFPISSGEELQEERRLGYVAFTRAKRKLYLCSVESRFVHGKRRFLRPSRFLAESGVRESSAPKAHYLGDNQDKDEAIGVNDMVMHKVFGTGRVCEVRNNGGQIALKINFGGNERVILESFVQKI</sequence>
<dbReference type="InterPro" id="IPR014016">
    <property type="entry name" value="UvrD-like_ATP-bd"/>
</dbReference>
<evidence type="ECO:0000313" key="16">
    <source>
        <dbReference type="Proteomes" id="UP000256514"/>
    </source>
</evidence>
<dbReference type="Pfam" id="PF13361">
    <property type="entry name" value="UvrD_C"/>
    <property type="match status" value="1"/>
</dbReference>
<evidence type="ECO:0000256" key="1">
    <source>
        <dbReference type="ARBA" id="ARBA00009922"/>
    </source>
</evidence>
<comment type="catalytic activity">
    <reaction evidence="11">
        <text>ATP + H2O = ADP + phosphate + H(+)</text>
        <dbReference type="Rhea" id="RHEA:13065"/>
        <dbReference type="ChEBI" id="CHEBI:15377"/>
        <dbReference type="ChEBI" id="CHEBI:15378"/>
        <dbReference type="ChEBI" id="CHEBI:30616"/>
        <dbReference type="ChEBI" id="CHEBI:43474"/>
        <dbReference type="ChEBI" id="CHEBI:456216"/>
        <dbReference type="EC" id="5.6.2.4"/>
    </reaction>
</comment>
<dbReference type="InterPro" id="IPR000212">
    <property type="entry name" value="DNA_helicase_UvrD/REP"/>
</dbReference>
<protein>
    <recommendedName>
        <fullName evidence="9">DNA 3'-5' helicase</fullName>
        <ecNumber evidence="9">5.6.2.4</ecNumber>
    </recommendedName>
    <alternativeName>
        <fullName evidence="10">DNA 3'-5' helicase II</fullName>
    </alternativeName>
</protein>
<evidence type="ECO:0000256" key="3">
    <source>
        <dbReference type="ARBA" id="ARBA00022801"/>
    </source>
</evidence>
<comment type="caution">
    <text evidence="15">The sequence shown here is derived from an EMBL/GenBank/DDBJ whole genome shotgun (WGS) entry which is preliminary data.</text>
</comment>
<dbReference type="Gene3D" id="1.10.10.160">
    <property type="match status" value="1"/>
</dbReference>
<dbReference type="Proteomes" id="UP000256514">
    <property type="component" value="Unassembled WGS sequence"/>
</dbReference>
<feature type="binding site" evidence="12">
    <location>
        <begin position="30"/>
        <end position="37"/>
    </location>
    <ligand>
        <name>ATP</name>
        <dbReference type="ChEBI" id="CHEBI:30616"/>
    </ligand>
</feature>